<accession>A0A942YET3</accession>
<protein>
    <recommendedName>
        <fullName evidence="5">Lipoprotein</fullName>
    </recommendedName>
</protein>
<dbReference type="AlphaFoldDB" id="A0A942YET3"/>
<dbReference type="Proteomes" id="UP000681414">
    <property type="component" value="Unassembled WGS sequence"/>
</dbReference>
<feature type="compositionally biased region" description="Low complexity" evidence="1">
    <location>
        <begin position="32"/>
        <end position="45"/>
    </location>
</feature>
<dbReference type="RefSeq" id="WP_213123028.1">
    <property type="nucleotide sequence ID" value="NZ_JAGYPG010000001.1"/>
</dbReference>
<comment type="caution">
    <text evidence="3">The sequence shown here is derived from an EMBL/GenBank/DDBJ whole genome shotgun (WGS) entry which is preliminary data.</text>
</comment>
<feature type="chain" id="PRO_5039533536" description="Lipoprotein" evidence="2">
    <location>
        <begin position="20"/>
        <end position="233"/>
    </location>
</feature>
<feature type="signal peptide" evidence="2">
    <location>
        <begin position="1"/>
        <end position="19"/>
    </location>
</feature>
<gene>
    <name evidence="3" type="ORF">KHA97_01715</name>
</gene>
<feature type="compositionally biased region" description="Basic and acidic residues" evidence="1">
    <location>
        <begin position="48"/>
        <end position="61"/>
    </location>
</feature>
<dbReference type="EMBL" id="JAGYPG010000001">
    <property type="protein sequence ID" value="MBS4193787.1"/>
    <property type="molecule type" value="Genomic_DNA"/>
</dbReference>
<evidence type="ECO:0008006" key="5">
    <source>
        <dbReference type="Google" id="ProtNLM"/>
    </source>
</evidence>
<feature type="region of interest" description="Disordered" evidence="1">
    <location>
        <begin position="32"/>
        <end position="79"/>
    </location>
</feature>
<evidence type="ECO:0000256" key="2">
    <source>
        <dbReference type="SAM" id="SignalP"/>
    </source>
</evidence>
<evidence type="ECO:0000256" key="1">
    <source>
        <dbReference type="SAM" id="MobiDB-lite"/>
    </source>
</evidence>
<reference evidence="3 4" key="1">
    <citation type="submission" date="2021-05" db="EMBL/GenBank/DDBJ databases">
        <title>Novel Bacillus species.</title>
        <authorList>
            <person name="Liu G."/>
        </authorList>
    </citation>
    <scope>NUCLEOTIDE SEQUENCE [LARGE SCALE GENOMIC DNA]</scope>
    <source>
        <strain evidence="4">FJAT-49780</strain>
    </source>
</reference>
<organism evidence="3 4">
    <name type="scientific">Lederbergia citri</name>
    <dbReference type="NCBI Taxonomy" id="2833580"/>
    <lineage>
        <taxon>Bacteria</taxon>
        <taxon>Bacillati</taxon>
        <taxon>Bacillota</taxon>
        <taxon>Bacilli</taxon>
        <taxon>Bacillales</taxon>
        <taxon>Bacillaceae</taxon>
        <taxon>Lederbergia</taxon>
    </lineage>
</organism>
<evidence type="ECO:0000313" key="4">
    <source>
        <dbReference type="Proteomes" id="UP000681414"/>
    </source>
</evidence>
<name>A0A942YET3_9BACI</name>
<proteinExistence type="predicted"/>
<dbReference type="PROSITE" id="PS51257">
    <property type="entry name" value="PROKAR_LIPOPROTEIN"/>
    <property type="match status" value="1"/>
</dbReference>
<keyword evidence="4" id="KW-1185">Reference proteome</keyword>
<keyword evidence="2" id="KW-0732">Signal</keyword>
<sequence length="233" mass="26229">MLKTIKIVAACVLAMLLLAACGTGGREANLSNGNGAGGNQEENNAPATEEKKADDAEKDNTETDTDEEQSAEKEDSSQKIRLLEMNITYEVNKETKEDTAFLKSSDNQDYSLYILPEFELTAEEPNKDVLYLKENDRHFMRIEILPSETNMDDAVATMKEQLTAVNSEVTQLEAKDSQWLENAHIYQAEKDGEIVTAYLLKKDDLLLKLTVFTTKDENYLDPFLKMAETIEKK</sequence>
<feature type="compositionally biased region" description="Basic and acidic residues" evidence="1">
    <location>
        <begin position="70"/>
        <end position="79"/>
    </location>
</feature>
<evidence type="ECO:0000313" key="3">
    <source>
        <dbReference type="EMBL" id="MBS4193787.1"/>
    </source>
</evidence>